<evidence type="ECO:0000313" key="8">
    <source>
        <dbReference type="Proteomes" id="UP001229486"/>
    </source>
</evidence>
<dbReference type="GO" id="GO:0046943">
    <property type="term" value="F:carboxylic acid transmembrane transporter activity"/>
    <property type="evidence" value="ECO:0007669"/>
    <property type="project" value="TreeGrafter"/>
</dbReference>
<feature type="transmembrane region" description="Helical" evidence="5">
    <location>
        <begin position="72"/>
        <end position="90"/>
    </location>
</feature>
<dbReference type="GO" id="GO:0005886">
    <property type="term" value="C:plasma membrane"/>
    <property type="evidence" value="ECO:0007669"/>
    <property type="project" value="TreeGrafter"/>
</dbReference>
<evidence type="ECO:0000256" key="5">
    <source>
        <dbReference type="SAM" id="Phobius"/>
    </source>
</evidence>
<evidence type="ECO:0000313" key="7">
    <source>
        <dbReference type="EMBL" id="MDP9646068.1"/>
    </source>
</evidence>
<organism evidence="7 8">
    <name type="scientific">Paraburkholderia caledonica</name>
    <dbReference type="NCBI Taxonomy" id="134536"/>
    <lineage>
        <taxon>Bacteria</taxon>
        <taxon>Pseudomonadati</taxon>
        <taxon>Pseudomonadota</taxon>
        <taxon>Betaproteobacteria</taxon>
        <taxon>Burkholderiales</taxon>
        <taxon>Burkholderiaceae</taxon>
        <taxon>Paraburkholderia</taxon>
    </lineage>
</organism>
<dbReference type="AlphaFoldDB" id="A0AB73I7T2"/>
<keyword evidence="4 5" id="KW-0472">Membrane</keyword>
<keyword evidence="3 5" id="KW-1133">Transmembrane helix</keyword>
<dbReference type="Gene3D" id="1.20.1250.20">
    <property type="entry name" value="MFS general substrate transporter like domains"/>
    <property type="match status" value="1"/>
</dbReference>
<dbReference type="EMBL" id="JAURTK010000002">
    <property type="protein sequence ID" value="MDP9646068.1"/>
    <property type="molecule type" value="Genomic_DNA"/>
</dbReference>
<evidence type="ECO:0000256" key="4">
    <source>
        <dbReference type="ARBA" id="ARBA00023136"/>
    </source>
</evidence>
<sequence>MKLLSEDDRAIAPAVDITALIEGQKLRGFSLCLIAWCFVIVLIDGYDQVAAAYAAPTLIHAWHVKATDFGHVFGYGLLGVLAGSLLLGFMGDRIGRRLTIIYGVF</sequence>
<dbReference type="PROSITE" id="PS50850">
    <property type="entry name" value="MFS"/>
    <property type="match status" value="1"/>
</dbReference>
<name>A0AB73I7T2_9BURK</name>
<dbReference type="InterPro" id="IPR036259">
    <property type="entry name" value="MFS_trans_sf"/>
</dbReference>
<feature type="transmembrane region" description="Helical" evidence="5">
    <location>
        <begin position="26"/>
        <end position="43"/>
    </location>
</feature>
<dbReference type="PANTHER" id="PTHR23508:SF10">
    <property type="entry name" value="CARBOXYLIC ACID TRANSPORTER PROTEIN HOMOLOG"/>
    <property type="match status" value="1"/>
</dbReference>
<proteinExistence type="predicted"/>
<evidence type="ECO:0000256" key="2">
    <source>
        <dbReference type="ARBA" id="ARBA00022692"/>
    </source>
</evidence>
<accession>A0AB73I7T2</accession>
<comment type="subcellular location">
    <subcellularLocation>
        <location evidence="1">Membrane</location>
        <topology evidence="1">Multi-pass membrane protein</topology>
    </subcellularLocation>
</comment>
<comment type="caution">
    <text evidence="7">The sequence shown here is derived from an EMBL/GenBank/DDBJ whole genome shotgun (WGS) entry which is preliminary data.</text>
</comment>
<dbReference type="InterPro" id="IPR020846">
    <property type="entry name" value="MFS_dom"/>
</dbReference>
<protein>
    <submittedName>
        <fullName evidence="7">MFS family permease</fullName>
    </submittedName>
</protein>
<reference evidence="7" key="1">
    <citation type="submission" date="2023-07" db="EMBL/GenBank/DDBJ databases">
        <title>Sorghum-associated microbial communities from plants grown in Nebraska, USA.</title>
        <authorList>
            <person name="Schachtman D."/>
        </authorList>
    </citation>
    <scope>NUCLEOTIDE SEQUENCE</scope>
    <source>
        <strain evidence="7">DS1061</strain>
    </source>
</reference>
<gene>
    <name evidence="7" type="ORF">J2793_001501</name>
</gene>
<feature type="domain" description="Major facilitator superfamily (MFS) profile" evidence="6">
    <location>
        <begin position="33"/>
        <end position="105"/>
    </location>
</feature>
<dbReference type="Proteomes" id="UP001229486">
    <property type="component" value="Unassembled WGS sequence"/>
</dbReference>
<evidence type="ECO:0000256" key="3">
    <source>
        <dbReference type="ARBA" id="ARBA00022989"/>
    </source>
</evidence>
<dbReference type="SUPFAM" id="SSF103473">
    <property type="entry name" value="MFS general substrate transporter"/>
    <property type="match status" value="1"/>
</dbReference>
<keyword evidence="2 5" id="KW-0812">Transmembrane</keyword>
<evidence type="ECO:0000259" key="6">
    <source>
        <dbReference type="PROSITE" id="PS50850"/>
    </source>
</evidence>
<evidence type="ECO:0000256" key="1">
    <source>
        <dbReference type="ARBA" id="ARBA00004141"/>
    </source>
</evidence>
<dbReference type="PANTHER" id="PTHR23508">
    <property type="entry name" value="CARBOXYLIC ACID TRANSPORTER PROTEIN HOMOLOG"/>
    <property type="match status" value="1"/>
</dbReference>